<keyword evidence="3" id="KW-0997">Cell inner membrane</keyword>
<evidence type="ECO:0000256" key="10">
    <source>
        <dbReference type="ARBA" id="ARBA00035120"/>
    </source>
</evidence>
<keyword evidence="12" id="KW-0813">Transport</keyword>
<feature type="binding site" evidence="12">
    <location>
        <position position="78"/>
    </location>
    <ligand>
        <name>Na(+)</name>
        <dbReference type="ChEBI" id="CHEBI:29101"/>
        <note>structural</note>
    </ligand>
</feature>
<dbReference type="PANTHER" id="PTHR28259:SF1">
    <property type="entry name" value="FLUORIDE EXPORT PROTEIN 1-RELATED"/>
    <property type="match status" value="1"/>
</dbReference>
<comment type="activity regulation">
    <text evidence="12">Na(+) is not transported, but it plays an essential structural role and its presence is essential for fluoride channel function.</text>
</comment>
<keyword evidence="14" id="KW-1185">Reference proteome</keyword>
<comment type="function">
    <text evidence="12">Fluoride-specific ion channel. Important for reducing fluoride concentration in the cell, thus reducing its toxicity.</text>
</comment>
<evidence type="ECO:0000256" key="12">
    <source>
        <dbReference type="HAMAP-Rule" id="MF_00454"/>
    </source>
</evidence>
<dbReference type="NCBIfam" id="TIGR00494">
    <property type="entry name" value="crcB"/>
    <property type="match status" value="1"/>
</dbReference>
<dbReference type="HAMAP" id="MF_00454">
    <property type="entry name" value="FluC"/>
    <property type="match status" value="1"/>
</dbReference>
<feature type="binding site" evidence="12">
    <location>
        <position position="81"/>
    </location>
    <ligand>
        <name>Na(+)</name>
        <dbReference type="ChEBI" id="CHEBI:29101"/>
        <note>structural</note>
    </ligand>
</feature>
<dbReference type="Proteomes" id="UP001556653">
    <property type="component" value="Unassembled WGS sequence"/>
</dbReference>
<comment type="caution">
    <text evidence="13">The sequence shown here is derived from an EMBL/GenBank/DDBJ whole genome shotgun (WGS) entry which is preliminary data.</text>
</comment>
<feature type="transmembrane region" description="Helical" evidence="12">
    <location>
        <begin position="102"/>
        <end position="123"/>
    </location>
</feature>
<dbReference type="RefSeq" id="WP_367966213.1">
    <property type="nucleotide sequence ID" value="NZ_JBAKFJ010000001.1"/>
</dbReference>
<evidence type="ECO:0000256" key="7">
    <source>
        <dbReference type="ARBA" id="ARBA00023065"/>
    </source>
</evidence>
<evidence type="ECO:0000313" key="14">
    <source>
        <dbReference type="Proteomes" id="UP001556653"/>
    </source>
</evidence>
<keyword evidence="8 12" id="KW-0472">Membrane</keyword>
<evidence type="ECO:0000256" key="5">
    <source>
        <dbReference type="ARBA" id="ARBA00022989"/>
    </source>
</evidence>
<evidence type="ECO:0000256" key="11">
    <source>
        <dbReference type="ARBA" id="ARBA00035585"/>
    </source>
</evidence>
<comment type="subcellular location">
    <subcellularLocation>
        <location evidence="1 12">Cell membrane</location>
        <topology evidence="1 12">Multi-pass membrane protein</topology>
    </subcellularLocation>
</comment>
<keyword evidence="7 12" id="KW-0406">Ion transport</keyword>
<dbReference type="InterPro" id="IPR003691">
    <property type="entry name" value="FluC"/>
</dbReference>
<keyword evidence="9 12" id="KW-0407">Ion channel</keyword>
<evidence type="ECO:0000256" key="4">
    <source>
        <dbReference type="ARBA" id="ARBA00022692"/>
    </source>
</evidence>
<evidence type="ECO:0000256" key="3">
    <source>
        <dbReference type="ARBA" id="ARBA00022519"/>
    </source>
</evidence>
<accession>A0ABV3S8D1</accession>
<protein>
    <recommendedName>
        <fullName evidence="12">Fluoride-specific ion channel FluC</fullName>
    </recommendedName>
</protein>
<feature type="transmembrane region" description="Helical" evidence="12">
    <location>
        <begin position="39"/>
        <end position="58"/>
    </location>
</feature>
<name>A0ABV3S8D1_9GAMM</name>
<dbReference type="PANTHER" id="PTHR28259">
    <property type="entry name" value="FLUORIDE EXPORT PROTEIN 1-RELATED"/>
    <property type="match status" value="1"/>
</dbReference>
<organism evidence="13 14">
    <name type="scientific">Spiribacter onubensis</name>
    <dbReference type="NCBI Taxonomy" id="3122420"/>
    <lineage>
        <taxon>Bacteria</taxon>
        <taxon>Pseudomonadati</taxon>
        <taxon>Pseudomonadota</taxon>
        <taxon>Gammaproteobacteria</taxon>
        <taxon>Chromatiales</taxon>
        <taxon>Ectothiorhodospiraceae</taxon>
        <taxon>Spiribacter</taxon>
    </lineage>
</organism>
<gene>
    <name evidence="12 13" type="primary">crcB</name>
    <name evidence="12" type="synonym">fluC</name>
    <name evidence="13" type="ORF">V6X64_01815</name>
</gene>
<reference evidence="13 14" key="1">
    <citation type="submission" date="2024-02" db="EMBL/GenBank/DDBJ databases">
        <title>New especies of Spiribacter isolated from saline water.</title>
        <authorList>
            <person name="Leon M.J."/>
            <person name="De La Haba R."/>
            <person name="Sanchez-Porro C."/>
            <person name="Ventosa A."/>
        </authorList>
    </citation>
    <scope>NUCLEOTIDE SEQUENCE [LARGE SCALE GENOMIC DNA]</scope>
    <source>
        <strain evidence="14">ag22IC4-227</strain>
    </source>
</reference>
<keyword evidence="12" id="KW-0479">Metal-binding</keyword>
<feature type="transmembrane region" description="Helical" evidence="12">
    <location>
        <begin position="70"/>
        <end position="96"/>
    </location>
</feature>
<keyword evidence="6 12" id="KW-0915">Sodium</keyword>
<evidence type="ECO:0000256" key="8">
    <source>
        <dbReference type="ARBA" id="ARBA00023136"/>
    </source>
</evidence>
<proteinExistence type="inferred from homology"/>
<dbReference type="Pfam" id="PF02537">
    <property type="entry name" value="CRCB"/>
    <property type="match status" value="1"/>
</dbReference>
<keyword evidence="2 12" id="KW-1003">Cell membrane</keyword>
<sequence>MAFFGEWTAVAAGGALGALLRHGATMAAAQWLPRGFPWGTLTVNVLGSLLMGVAFVLLVERGLVAPAWRLFFTVGLLGAFTTFSAFSMDALAMFGTGATARAMIYILASVATCLAAALAGIMLTRNF</sequence>
<comment type="similarity">
    <text evidence="10 12">Belongs to the fluoride channel Fluc/FEX (TC 1.A.43) family.</text>
</comment>
<dbReference type="EMBL" id="JBAKFJ010000001">
    <property type="protein sequence ID" value="MEX0385733.1"/>
    <property type="molecule type" value="Genomic_DNA"/>
</dbReference>
<evidence type="ECO:0000256" key="2">
    <source>
        <dbReference type="ARBA" id="ARBA00022475"/>
    </source>
</evidence>
<evidence type="ECO:0000313" key="13">
    <source>
        <dbReference type="EMBL" id="MEX0385733.1"/>
    </source>
</evidence>
<comment type="catalytic activity">
    <reaction evidence="11">
        <text>fluoride(in) = fluoride(out)</text>
        <dbReference type="Rhea" id="RHEA:76159"/>
        <dbReference type="ChEBI" id="CHEBI:17051"/>
    </reaction>
    <physiologicalReaction direction="left-to-right" evidence="11">
        <dbReference type="Rhea" id="RHEA:76160"/>
    </physiologicalReaction>
</comment>
<evidence type="ECO:0000256" key="6">
    <source>
        <dbReference type="ARBA" id="ARBA00023053"/>
    </source>
</evidence>
<keyword evidence="4 12" id="KW-0812">Transmembrane</keyword>
<evidence type="ECO:0000256" key="9">
    <source>
        <dbReference type="ARBA" id="ARBA00023303"/>
    </source>
</evidence>
<evidence type="ECO:0000256" key="1">
    <source>
        <dbReference type="ARBA" id="ARBA00004651"/>
    </source>
</evidence>
<keyword evidence="5 12" id="KW-1133">Transmembrane helix</keyword>